<organism evidence="7 8">
    <name type="scientific">Sphingomonas kyungheensis</name>
    <dbReference type="NCBI Taxonomy" id="1069987"/>
    <lineage>
        <taxon>Bacteria</taxon>
        <taxon>Pseudomonadati</taxon>
        <taxon>Pseudomonadota</taxon>
        <taxon>Alphaproteobacteria</taxon>
        <taxon>Sphingomonadales</taxon>
        <taxon>Sphingomonadaceae</taxon>
        <taxon>Sphingomonas</taxon>
    </lineage>
</organism>
<reference evidence="7 8" key="1">
    <citation type="journal article" date="2013" name="Int. J. Syst. Evol. Microbiol.">
        <title>Sphingomonas kyungheensis sp. nov., a bacterium with ginsenoside-converting activity isolated from soil of a ginseng field.</title>
        <authorList>
            <person name="Son H.M."/>
            <person name="Yang J.E."/>
            <person name="Park Y."/>
            <person name="Han C.K."/>
            <person name="Kim S.G."/>
            <person name="Kook M."/>
            <person name="Yi T.H."/>
        </authorList>
    </citation>
    <scope>NUCLEOTIDE SEQUENCE [LARGE SCALE GENOMIC DNA]</scope>
    <source>
        <strain evidence="7 8">LMG 26582</strain>
    </source>
</reference>
<evidence type="ECO:0000256" key="5">
    <source>
        <dbReference type="ARBA" id="ARBA00023136"/>
    </source>
</evidence>
<dbReference type="PANTHER" id="PTHR10057">
    <property type="entry name" value="PERIPHERAL-TYPE BENZODIAZEPINE RECEPTOR"/>
    <property type="match status" value="1"/>
</dbReference>
<dbReference type="InterPro" id="IPR038330">
    <property type="entry name" value="TspO/MBR-related_sf"/>
</dbReference>
<evidence type="ECO:0000256" key="3">
    <source>
        <dbReference type="ARBA" id="ARBA00022692"/>
    </source>
</evidence>
<feature type="transmembrane region" description="Helical" evidence="6">
    <location>
        <begin position="59"/>
        <end position="80"/>
    </location>
</feature>
<comment type="similarity">
    <text evidence="2">Belongs to the TspO/BZRP family.</text>
</comment>
<dbReference type="InterPro" id="IPR004307">
    <property type="entry name" value="TspO_MBR"/>
</dbReference>
<keyword evidence="8" id="KW-1185">Reference proteome</keyword>
<keyword evidence="3 6" id="KW-0812">Transmembrane</keyword>
<dbReference type="CDD" id="cd15904">
    <property type="entry name" value="TSPO_MBR"/>
    <property type="match status" value="1"/>
</dbReference>
<evidence type="ECO:0000256" key="2">
    <source>
        <dbReference type="ARBA" id="ARBA00007524"/>
    </source>
</evidence>
<evidence type="ECO:0000313" key="8">
    <source>
        <dbReference type="Proteomes" id="UP001367771"/>
    </source>
</evidence>
<feature type="transmembrane region" description="Helical" evidence="6">
    <location>
        <begin position="92"/>
        <end position="110"/>
    </location>
</feature>
<evidence type="ECO:0000256" key="1">
    <source>
        <dbReference type="ARBA" id="ARBA00004141"/>
    </source>
</evidence>
<protein>
    <submittedName>
        <fullName evidence="7">TspO/MBR family protein</fullName>
    </submittedName>
</protein>
<keyword evidence="5 6" id="KW-0472">Membrane</keyword>
<accession>A0ABU8H3C5</accession>
<gene>
    <name evidence="7" type="ORF">V8201_10580</name>
</gene>
<name>A0ABU8H3C5_9SPHN</name>
<comment type="caution">
    <text evidence="7">The sequence shown here is derived from an EMBL/GenBank/DDBJ whole genome shotgun (WGS) entry which is preliminary data.</text>
</comment>
<comment type="subcellular location">
    <subcellularLocation>
        <location evidence="1">Membrane</location>
        <topology evidence="1">Multi-pass membrane protein</topology>
    </subcellularLocation>
</comment>
<evidence type="ECO:0000313" key="7">
    <source>
        <dbReference type="EMBL" id="MEI5687521.1"/>
    </source>
</evidence>
<dbReference type="PANTHER" id="PTHR10057:SF0">
    <property type="entry name" value="TRANSLOCATOR PROTEIN"/>
    <property type="match status" value="1"/>
</dbReference>
<keyword evidence="4 6" id="KW-1133">Transmembrane helix</keyword>
<dbReference type="EMBL" id="JBBBDM010000003">
    <property type="protein sequence ID" value="MEI5687521.1"/>
    <property type="molecule type" value="Genomic_DNA"/>
</dbReference>
<proteinExistence type="inferred from homology"/>
<feature type="transmembrane region" description="Helical" evidence="6">
    <location>
        <begin position="116"/>
        <end position="136"/>
    </location>
</feature>
<sequence>MTDAPRPPALPRLAALGIVAGVLGASAWLGRRNSPAGDHPAIRRWYRRLDKPGFTPPDAVFGAVWPVLETGMAIGGYRVLRQPAGPTRTAAVALWLGTSAMIGGWTEIFFRRHALAGSTAAAGAMLVTSAGFAATAAKIDRPAAATAVPLVAWLGFATVLSERIREANDG</sequence>
<evidence type="ECO:0000256" key="4">
    <source>
        <dbReference type="ARBA" id="ARBA00022989"/>
    </source>
</evidence>
<dbReference type="RefSeq" id="WP_336545252.1">
    <property type="nucleotide sequence ID" value="NZ_JBBBDM010000003.1"/>
</dbReference>
<evidence type="ECO:0000256" key="6">
    <source>
        <dbReference type="SAM" id="Phobius"/>
    </source>
</evidence>
<dbReference type="Pfam" id="PF03073">
    <property type="entry name" value="TspO_MBR"/>
    <property type="match status" value="1"/>
</dbReference>
<dbReference type="Gene3D" id="1.20.1260.100">
    <property type="entry name" value="TspO/MBR protein"/>
    <property type="match status" value="1"/>
</dbReference>
<dbReference type="Proteomes" id="UP001367771">
    <property type="component" value="Unassembled WGS sequence"/>
</dbReference>
<feature type="transmembrane region" description="Helical" evidence="6">
    <location>
        <begin position="12"/>
        <end position="30"/>
    </location>
</feature>